<dbReference type="Proteomes" id="UP000199373">
    <property type="component" value="Unassembled WGS sequence"/>
</dbReference>
<sequence>MKIVFEKMIVGRWKLVMLTLVFAFRFSLITSYAQVGEYRTDFALGVNGGYVMSNVSFVTKVPQGLLGGLTGGLTARYTCEKYFHSICAVVAEVNYAQIGWKEKILTMDDKPVPLHTDETQSLRYSRKMTYVQVPLLARMGWGRERNGFQGFFQIGPQIGFYMKDEVDANFDVRQPAFDPGRDYPREQNPEYQYYGKRASQVVAQDTMTVKNKFDYGIAVGAGMEYSHRHLGHFLIEGRYYYGLGNIYGDSKRDYFGRSNFGNIVIKCTYLFDIVRTKNTKIK</sequence>
<keyword evidence="3" id="KW-1185">Reference proteome</keyword>
<name>A0A1I0MK59_9BACT</name>
<reference evidence="2 3" key="1">
    <citation type="submission" date="2016-10" db="EMBL/GenBank/DDBJ databases">
        <authorList>
            <person name="de Groot N.N."/>
        </authorList>
    </citation>
    <scope>NUCLEOTIDE SEQUENCE [LARGE SCALE GENOMIC DNA]</scope>
    <source>
        <strain evidence="2 3">TC2-24</strain>
    </source>
</reference>
<feature type="domain" description="Outer membrane protein beta-barrel" evidence="1">
    <location>
        <begin position="33"/>
        <end position="247"/>
    </location>
</feature>
<evidence type="ECO:0000259" key="1">
    <source>
        <dbReference type="Pfam" id="PF13568"/>
    </source>
</evidence>
<dbReference type="AlphaFoldDB" id="A0A1I0MK59"/>
<evidence type="ECO:0000313" key="3">
    <source>
        <dbReference type="Proteomes" id="UP000199373"/>
    </source>
</evidence>
<proteinExistence type="predicted"/>
<dbReference type="EMBL" id="FOIQ01000001">
    <property type="protein sequence ID" value="SEV88230.1"/>
    <property type="molecule type" value="Genomic_DNA"/>
</dbReference>
<dbReference type="Pfam" id="PF13568">
    <property type="entry name" value="OMP_b-brl_2"/>
    <property type="match status" value="1"/>
</dbReference>
<gene>
    <name evidence="2" type="ORF">SAMN04487850_0702</name>
</gene>
<accession>A0A1I0MK59</accession>
<dbReference type="InterPro" id="IPR025665">
    <property type="entry name" value="Beta-barrel_OMP_2"/>
</dbReference>
<organism evidence="2 3">
    <name type="scientific">Prevotella aff. ruminicola Tc2-24</name>
    <dbReference type="NCBI Taxonomy" id="81582"/>
    <lineage>
        <taxon>Bacteria</taxon>
        <taxon>Pseudomonadati</taxon>
        <taxon>Bacteroidota</taxon>
        <taxon>Bacteroidia</taxon>
        <taxon>Bacteroidales</taxon>
        <taxon>Prevotellaceae</taxon>
        <taxon>Prevotella</taxon>
    </lineage>
</organism>
<protein>
    <submittedName>
        <fullName evidence="2">Outer membrane protein beta-barrel domain-containing protein</fullName>
    </submittedName>
</protein>
<evidence type="ECO:0000313" key="2">
    <source>
        <dbReference type="EMBL" id="SEV88230.1"/>
    </source>
</evidence>